<accession>A0ABQ1FTA5</accession>
<reference evidence="4" key="1">
    <citation type="journal article" date="2019" name="Int. J. Syst. Evol. Microbiol.">
        <title>The Global Catalogue of Microorganisms (GCM) 10K type strain sequencing project: providing services to taxonomists for standard genome sequencing and annotation.</title>
        <authorList>
            <consortium name="The Broad Institute Genomics Platform"/>
            <consortium name="The Broad Institute Genome Sequencing Center for Infectious Disease"/>
            <person name="Wu L."/>
            <person name="Ma J."/>
        </authorList>
    </citation>
    <scope>NUCLEOTIDE SEQUENCE [LARGE SCALE GENOMIC DNA]</scope>
    <source>
        <strain evidence="4">CGMCC 1.15044</strain>
    </source>
</reference>
<proteinExistence type="inferred from homology"/>
<name>A0ABQ1FTA5_9BACL</name>
<keyword evidence="4" id="KW-1185">Reference proteome</keyword>
<dbReference type="InterPro" id="IPR029058">
    <property type="entry name" value="AB_hydrolase_fold"/>
</dbReference>
<comment type="caution">
    <text evidence="3">The sequence shown here is derived from an EMBL/GenBank/DDBJ whole genome shotgun (WGS) entry which is preliminary data.</text>
</comment>
<organism evidence="3 4">
    <name type="scientific">Paenibacillus physcomitrellae</name>
    <dbReference type="NCBI Taxonomy" id="1619311"/>
    <lineage>
        <taxon>Bacteria</taxon>
        <taxon>Bacillati</taxon>
        <taxon>Bacillota</taxon>
        <taxon>Bacilli</taxon>
        <taxon>Bacillales</taxon>
        <taxon>Paenibacillaceae</taxon>
        <taxon>Paenibacillus</taxon>
    </lineage>
</organism>
<dbReference type="Gene3D" id="3.40.50.1820">
    <property type="entry name" value="alpha/beta hydrolase"/>
    <property type="match status" value="1"/>
</dbReference>
<dbReference type="InterPro" id="IPR000801">
    <property type="entry name" value="Esterase-like"/>
</dbReference>
<protein>
    <submittedName>
        <fullName evidence="3">Ferri-bacillibactin esterase BesA</fullName>
    </submittedName>
</protein>
<evidence type="ECO:0000313" key="4">
    <source>
        <dbReference type="Proteomes" id="UP000609323"/>
    </source>
</evidence>
<dbReference type="PANTHER" id="PTHR40841">
    <property type="entry name" value="SIDEROPHORE TRIACETYLFUSARININE C ESTERASE"/>
    <property type="match status" value="1"/>
</dbReference>
<dbReference type="InterPro" id="IPR052558">
    <property type="entry name" value="Siderophore_Hydrolase_D"/>
</dbReference>
<dbReference type="PANTHER" id="PTHR40841:SF2">
    <property type="entry name" value="SIDEROPHORE-DEGRADING ESTERASE (EUROFUNG)"/>
    <property type="match status" value="1"/>
</dbReference>
<comment type="similarity">
    <text evidence="1">Belongs to the esterase D family.</text>
</comment>
<dbReference type="SUPFAM" id="SSF53474">
    <property type="entry name" value="alpha/beta-Hydrolases"/>
    <property type="match status" value="1"/>
</dbReference>
<keyword evidence="2" id="KW-0378">Hydrolase</keyword>
<gene>
    <name evidence="3" type="primary">besA</name>
    <name evidence="3" type="ORF">GCM10010917_13970</name>
</gene>
<dbReference type="Pfam" id="PF00756">
    <property type="entry name" value="Esterase"/>
    <property type="match status" value="1"/>
</dbReference>
<dbReference type="RefSeq" id="WP_094092837.1">
    <property type="nucleotide sequence ID" value="NZ_BMHF01000003.1"/>
</dbReference>
<sequence length="275" mass="30761">MNMQNRMEQVSIPGTRQWDIFSEESKRAYRIFIYIPAAVPPPGGFPVIYALDGNAVFGTLVESLKVQSRRPDKTGVEPAVVVGIGYQTEEPFSPDRTYDFTLPRPEGAPPYAFKGRTFAEEGGAELFMRFLQQELKPEIEKTCPVNRNRQSLIGHSLGGLFVLQTLLIEPDSFQCYIAGSPSIHWNEAFIFEEEQRLGDKLKQSGARVKLMVAAGELETAHKMIENAALFSKCVEERRHPGLQLAFKTFDNEGHVSVLAVLMSHAVRFALQNNGV</sequence>
<evidence type="ECO:0000256" key="2">
    <source>
        <dbReference type="ARBA" id="ARBA00022801"/>
    </source>
</evidence>
<evidence type="ECO:0000313" key="3">
    <source>
        <dbReference type="EMBL" id="GGA30078.1"/>
    </source>
</evidence>
<dbReference type="Proteomes" id="UP000609323">
    <property type="component" value="Unassembled WGS sequence"/>
</dbReference>
<evidence type="ECO:0000256" key="1">
    <source>
        <dbReference type="ARBA" id="ARBA00005622"/>
    </source>
</evidence>
<dbReference type="EMBL" id="BMHF01000003">
    <property type="protein sequence ID" value="GGA30078.1"/>
    <property type="molecule type" value="Genomic_DNA"/>
</dbReference>